<evidence type="ECO:0000313" key="1">
    <source>
        <dbReference type="EMBL" id="AHA71564.1"/>
    </source>
</evidence>
<proteinExistence type="predicted"/>
<reference evidence="1 2" key="1">
    <citation type="submission" date="2013-05" db="EMBL/GenBank/DDBJ databases">
        <title>Complete genome sequence of Bacillus thuringiensis YBT-1518, a typical strain with high toxicity to nematode.</title>
        <authorList>
            <person name="Wang P."/>
            <person name="Zhang C."/>
            <person name="Guo M."/>
            <person name="Guo S."/>
            <person name="Zhu Y."/>
            <person name="Zheng J."/>
            <person name="Zhu L."/>
            <person name="Ruan L."/>
            <person name="Peng D."/>
            <person name="Sun M."/>
        </authorList>
    </citation>
    <scope>NUCLEOTIDE SEQUENCE [LARGE SCALE GENOMIC DNA]</scope>
    <source>
        <strain evidence="1 2">YBT-1518</strain>
    </source>
</reference>
<evidence type="ECO:0000313" key="2">
    <source>
        <dbReference type="Proteomes" id="UP000018566"/>
    </source>
</evidence>
<protein>
    <submittedName>
        <fullName evidence="1">Uncharacterized protein</fullName>
    </submittedName>
</protein>
<gene>
    <name evidence="1" type="ORF">YBT1518_11905</name>
</gene>
<dbReference type="KEGG" id="bthu:YBT1518_11905"/>
<organism evidence="1 2">
    <name type="scientific">Bacillus thuringiensis YBT-1518</name>
    <dbReference type="NCBI Taxonomy" id="529122"/>
    <lineage>
        <taxon>Bacteria</taxon>
        <taxon>Bacillati</taxon>
        <taxon>Bacillota</taxon>
        <taxon>Bacilli</taxon>
        <taxon>Bacillales</taxon>
        <taxon>Bacillaceae</taxon>
        <taxon>Bacillus</taxon>
        <taxon>Bacillus cereus group</taxon>
    </lineage>
</organism>
<accession>A0A9W3KGR4</accession>
<name>A0A9W3KGR4_BACTU</name>
<dbReference type="EMBL" id="CP005935">
    <property type="protein sequence ID" value="AHA71564.1"/>
    <property type="molecule type" value="Genomic_DNA"/>
</dbReference>
<sequence>MILSNSSGKNCGKYFNKLKEGIPPTF</sequence>
<dbReference type="Proteomes" id="UP000018566">
    <property type="component" value="Chromosome"/>
</dbReference>
<dbReference type="AlphaFoldDB" id="A0A9W3KGR4"/>